<evidence type="ECO:0000313" key="2">
    <source>
        <dbReference type="Proteomes" id="UP000694232"/>
    </source>
</evidence>
<reference evidence="1" key="1">
    <citation type="submission" date="2021-06" db="EMBL/GenBank/DDBJ databases">
        <title>Vibrio nov. sp., novel gut bacterium isolated from Yellow Sea oyster.</title>
        <authorList>
            <person name="Muhammad N."/>
            <person name="Nguyen T.H."/>
            <person name="Lee Y.-J."/>
            <person name="Ko J."/>
            <person name="Kim S.-G."/>
        </authorList>
    </citation>
    <scope>NUCLEOTIDE SEQUENCE</scope>
    <source>
        <strain evidence="1">OG9-811</strain>
    </source>
</reference>
<gene>
    <name evidence="1" type="ORF">KNV97_13725</name>
</gene>
<dbReference type="KEGG" id="vos:KNV97_13725"/>
<organism evidence="1 2">
    <name type="scientific">Vibrio ostreae</name>
    <dbReference type="NCBI Taxonomy" id="2841925"/>
    <lineage>
        <taxon>Bacteria</taxon>
        <taxon>Pseudomonadati</taxon>
        <taxon>Pseudomonadota</taxon>
        <taxon>Gammaproteobacteria</taxon>
        <taxon>Vibrionales</taxon>
        <taxon>Vibrionaceae</taxon>
        <taxon>Vibrio</taxon>
    </lineage>
</organism>
<keyword evidence="2" id="KW-1185">Reference proteome</keyword>
<sequence>MMNIDDITQLFRKSLNLLFVANKQGTSLGVVMGVLSDGIIGTLMPTLKTISGLDFGTVEIWHLIALWVVAFNIKPYLNRHSPDPKIDAAISKIKDMEASGQITKAQAKMHYHELSLRVLESVKMSGPQEASREG</sequence>
<dbReference type="EMBL" id="CP076643">
    <property type="protein sequence ID" value="QXO19238.1"/>
    <property type="molecule type" value="Genomic_DNA"/>
</dbReference>
<dbReference type="AlphaFoldDB" id="A0A975UCI6"/>
<proteinExistence type="predicted"/>
<accession>A0A975UCI6</accession>
<dbReference type="RefSeq" id="WP_218563383.1">
    <property type="nucleotide sequence ID" value="NZ_CP076643.1"/>
</dbReference>
<evidence type="ECO:0000313" key="1">
    <source>
        <dbReference type="EMBL" id="QXO19238.1"/>
    </source>
</evidence>
<dbReference type="Proteomes" id="UP000694232">
    <property type="component" value="Chromosome 1"/>
</dbReference>
<name>A0A975UCI6_9VIBR</name>
<protein>
    <submittedName>
        <fullName evidence="1">Uncharacterized protein</fullName>
    </submittedName>
</protein>